<evidence type="ECO:0000313" key="1">
    <source>
        <dbReference type="EMBL" id="NXO78088.1"/>
    </source>
</evidence>
<proteinExistence type="predicted"/>
<reference evidence="1 2" key="1">
    <citation type="submission" date="2019-09" db="EMBL/GenBank/DDBJ databases">
        <title>Bird 10,000 Genomes (B10K) Project - Family phase.</title>
        <authorList>
            <person name="Zhang G."/>
        </authorList>
    </citation>
    <scope>NUCLEOTIDE SEQUENCE [LARGE SCALE GENOMIC DNA]</scope>
    <source>
        <strain evidence="1">B10K-DU-002-25</strain>
        <tissue evidence="1">Muscle</tissue>
    </source>
</reference>
<keyword evidence="2" id="KW-1185">Reference proteome</keyword>
<sequence length="83" mass="9356">SPAPHDPFLSVLNATFLSLNQTNLNLTMSCWLCYDAKLPFYEGIALDVSFNYSTVKNPHQFRWDTPRRGITLSQITGQGKCFG</sequence>
<feature type="non-terminal residue" evidence="1">
    <location>
        <position position="83"/>
    </location>
</feature>
<feature type="non-terminal residue" evidence="1">
    <location>
        <position position="1"/>
    </location>
</feature>
<dbReference type="EMBL" id="VXBS01002818">
    <property type="protein sequence ID" value="NXO78088.1"/>
    <property type="molecule type" value="Genomic_DNA"/>
</dbReference>
<dbReference type="InterPro" id="IPR018154">
    <property type="entry name" value="TLV/ENV_coat_polyprotein"/>
</dbReference>
<accession>A0A7L1UYS3</accession>
<comment type="caution">
    <text evidence="1">The sequence shown here is derived from an EMBL/GenBank/DDBJ whole genome shotgun (WGS) entry which is preliminary data.</text>
</comment>
<name>A0A7L1UYS3_SITEU</name>
<protein>
    <submittedName>
        <fullName evidence="1">ENV2 protein</fullName>
    </submittedName>
</protein>
<dbReference type="AlphaFoldDB" id="A0A7L1UYS3"/>
<dbReference type="Pfam" id="PF00429">
    <property type="entry name" value="TLV_coat"/>
    <property type="match status" value="1"/>
</dbReference>
<evidence type="ECO:0000313" key="2">
    <source>
        <dbReference type="Proteomes" id="UP000583915"/>
    </source>
</evidence>
<organism evidence="1 2">
    <name type="scientific">Sitta europaea</name>
    <name type="common">Eurasian nuthatch</name>
    <dbReference type="NCBI Taxonomy" id="50251"/>
    <lineage>
        <taxon>Eukaryota</taxon>
        <taxon>Metazoa</taxon>
        <taxon>Chordata</taxon>
        <taxon>Craniata</taxon>
        <taxon>Vertebrata</taxon>
        <taxon>Euteleostomi</taxon>
        <taxon>Archelosauria</taxon>
        <taxon>Archosauria</taxon>
        <taxon>Dinosauria</taxon>
        <taxon>Saurischia</taxon>
        <taxon>Theropoda</taxon>
        <taxon>Coelurosauria</taxon>
        <taxon>Aves</taxon>
        <taxon>Neognathae</taxon>
        <taxon>Neoaves</taxon>
        <taxon>Telluraves</taxon>
        <taxon>Australaves</taxon>
        <taxon>Passeriformes</taxon>
        <taxon>Sittidae</taxon>
        <taxon>Sitta</taxon>
    </lineage>
</organism>
<dbReference type="Proteomes" id="UP000583915">
    <property type="component" value="Unassembled WGS sequence"/>
</dbReference>
<gene>
    <name evidence="1" type="primary">Fv4_1</name>
    <name evidence="1" type="ORF">SITEUR_R15123</name>
</gene>